<keyword evidence="6" id="KW-0560">Oxidoreductase</keyword>
<evidence type="ECO:0000256" key="3">
    <source>
        <dbReference type="ARBA" id="ARBA00022630"/>
    </source>
</evidence>
<dbReference type="SUPFAM" id="SSF55103">
    <property type="entry name" value="FAD-linked oxidases, C-terminal domain"/>
    <property type="match status" value="1"/>
</dbReference>
<dbReference type="EC" id="1.1.2.4" evidence="7"/>
<dbReference type="InterPro" id="IPR016166">
    <property type="entry name" value="FAD-bd_PCMH"/>
</dbReference>
<evidence type="ECO:0000256" key="5">
    <source>
        <dbReference type="ARBA" id="ARBA00022946"/>
    </source>
</evidence>
<dbReference type="KEGG" id="sin:YN1551_2671"/>
<evidence type="ECO:0000313" key="9">
    <source>
        <dbReference type="EMBL" id="ACP49589.1"/>
    </source>
</evidence>
<organism evidence="9 10">
    <name type="scientific">Saccharolobus islandicus (strain Y.N.15.51 / Yellowstone #2)</name>
    <name type="common">Sulfolobus islandicus</name>
    <dbReference type="NCBI Taxonomy" id="419942"/>
    <lineage>
        <taxon>Archaea</taxon>
        <taxon>Thermoproteota</taxon>
        <taxon>Thermoprotei</taxon>
        <taxon>Sulfolobales</taxon>
        <taxon>Sulfolobaceae</taxon>
        <taxon>Saccharolobus</taxon>
    </lineage>
</organism>
<dbReference type="InterPro" id="IPR006094">
    <property type="entry name" value="Oxid_FAD_bind_N"/>
</dbReference>
<dbReference type="SUPFAM" id="SSF56176">
    <property type="entry name" value="FAD-binding/transporter-associated domain-like"/>
    <property type="match status" value="1"/>
</dbReference>
<evidence type="ECO:0000256" key="7">
    <source>
        <dbReference type="ARBA" id="ARBA00038897"/>
    </source>
</evidence>
<sequence length="451" mass="50378">MDFTELKDIEQKVEEREDFSGEKVRPLAVFFPKDEDEVVRIVRFAKKNRLPIIPWGQGTSLTGAVSCDKNCILVDLSKMNKILEINDIDWYVRVQPGIKLIDLFEELEKKGFMLPPDPASFFLCSVGGAVAESSGGMKGVRHGSFREWVLSLRVVLPNGEVIKVGEPLRKNRAGYDLVHLFVGSEGTLGIVTEIWLRIIPIPKRKMVMIAAMLKDFESAGEVIVGLRKNKILPELSEYVDADVVKALNKHLTANLKETEGGMLLISIEEDSVDDVLKVLEGKAVDIKITEGEEAEKLYSVRSQAAIAVKAESKKVFYAEDIVVPVSKLPEAIRRLREIGEKYNTKFYVISHIGDGNLHPNIIIEDKVAREKAFEEIARMAIELGGSVSGEHGIGVQKAKLMAEQIVKHNGVSVLDLMYQIKKLIDPDDIMNPDKYVELAYKYLTSGDRSTI</sequence>
<comment type="cofactor">
    <cofactor evidence="1">
        <name>FAD</name>
        <dbReference type="ChEBI" id="CHEBI:57692"/>
    </cofactor>
</comment>
<evidence type="ECO:0000259" key="8">
    <source>
        <dbReference type="PROSITE" id="PS51387"/>
    </source>
</evidence>
<reference evidence="9 10" key="1">
    <citation type="journal article" date="2009" name="Proc. Natl. Acad. Sci. U.S.A.">
        <title>Biogeography of the Sulfolobus islandicus pan-genome.</title>
        <authorList>
            <person name="Reno M.L."/>
            <person name="Held N.L."/>
            <person name="Fields C.J."/>
            <person name="Burke P.V."/>
            <person name="Whitaker R.J."/>
        </authorList>
    </citation>
    <scope>NUCLEOTIDE SEQUENCE [LARGE SCALE GENOMIC DNA]</scope>
    <source>
        <strain evidence="10">Y.N.15.51 / Yellowstone #2</strain>
    </source>
</reference>
<accession>C3NLN6</accession>
<dbReference type="RefSeq" id="WP_012718038.1">
    <property type="nucleotide sequence ID" value="NC_012623.1"/>
</dbReference>
<evidence type="ECO:0000256" key="2">
    <source>
        <dbReference type="ARBA" id="ARBA00008000"/>
    </source>
</evidence>
<evidence type="ECO:0000256" key="4">
    <source>
        <dbReference type="ARBA" id="ARBA00022827"/>
    </source>
</evidence>
<dbReference type="GeneID" id="7811654"/>
<dbReference type="PANTHER" id="PTHR11748">
    <property type="entry name" value="D-LACTATE DEHYDROGENASE"/>
    <property type="match status" value="1"/>
</dbReference>
<dbReference type="HOGENOM" id="CLU_017779_9_2_2"/>
<dbReference type="PROSITE" id="PS51387">
    <property type="entry name" value="FAD_PCMH"/>
    <property type="match status" value="1"/>
</dbReference>
<dbReference type="Proteomes" id="UP000006818">
    <property type="component" value="Chromosome"/>
</dbReference>
<keyword evidence="3" id="KW-0285">Flavoprotein</keyword>
<proteinExistence type="inferred from homology"/>
<dbReference type="GO" id="GO:1903457">
    <property type="term" value="P:lactate catabolic process"/>
    <property type="evidence" value="ECO:0007669"/>
    <property type="project" value="TreeGrafter"/>
</dbReference>
<protein>
    <recommendedName>
        <fullName evidence="7">D-lactate dehydrogenase (cytochrome)</fullName>
        <ecNumber evidence="7">1.1.2.4</ecNumber>
    </recommendedName>
</protein>
<comment type="similarity">
    <text evidence="2">Belongs to the FAD-binding oxidoreductase/transferase type 4 family.</text>
</comment>
<dbReference type="InterPro" id="IPR016171">
    <property type="entry name" value="Vanillyl_alc_oxidase_C-sub2"/>
</dbReference>
<dbReference type="InterPro" id="IPR004113">
    <property type="entry name" value="FAD-bd_oxidored_4_C"/>
</dbReference>
<dbReference type="Gene3D" id="1.10.45.10">
    <property type="entry name" value="Vanillyl-alcohol Oxidase, Chain A, domain 4"/>
    <property type="match status" value="1"/>
</dbReference>
<dbReference type="FunFam" id="1.10.45.10:FF:000001">
    <property type="entry name" value="D-lactate dehydrogenase mitochondrial"/>
    <property type="match status" value="1"/>
</dbReference>
<dbReference type="InterPro" id="IPR016164">
    <property type="entry name" value="FAD-linked_Oxase-like_C"/>
</dbReference>
<dbReference type="GO" id="GO:0071949">
    <property type="term" value="F:FAD binding"/>
    <property type="evidence" value="ECO:0007669"/>
    <property type="project" value="InterPro"/>
</dbReference>
<dbReference type="GO" id="GO:0008720">
    <property type="term" value="F:D-lactate dehydrogenase (NAD+) activity"/>
    <property type="evidence" value="ECO:0007669"/>
    <property type="project" value="TreeGrafter"/>
</dbReference>
<dbReference type="Gene3D" id="3.30.70.2740">
    <property type="match status" value="1"/>
</dbReference>
<dbReference type="GO" id="GO:0004458">
    <property type="term" value="F:D-lactate dehydrogenase (cytochrome) activity"/>
    <property type="evidence" value="ECO:0007669"/>
    <property type="project" value="UniProtKB-EC"/>
</dbReference>
<dbReference type="Pfam" id="PF01565">
    <property type="entry name" value="FAD_binding_4"/>
    <property type="match status" value="1"/>
</dbReference>
<dbReference type="InterPro" id="IPR016169">
    <property type="entry name" value="FAD-bd_PCMH_sub2"/>
</dbReference>
<evidence type="ECO:0000313" key="10">
    <source>
        <dbReference type="Proteomes" id="UP000006818"/>
    </source>
</evidence>
<dbReference type="AlphaFoldDB" id="C3NLN6"/>
<evidence type="ECO:0000256" key="6">
    <source>
        <dbReference type="ARBA" id="ARBA00023002"/>
    </source>
</evidence>
<keyword evidence="5" id="KW-0809">Transit peptide</keyword>
<dbReference type="PANTHER" id="PTHR11748:SF111">
    <property type="entry name" value="D-LACTATE DEHYDROGENASE, MITOCHONDRIAL-RELATED"/>
    <property type="match status" value="1"/>
</dbReference>
<evidence type="ECO:0000256" key="1">
    <source>
        <dbReference type="ARBA" id="ARBA00001974"/>
    </source>
</evidence>
<feature type="domain" description="FAD-binding PCMH-type" evidence="8">
    <location>
        <begin position="22"/>
        <end position="201"/>
    </location>
</feature>
<dbReference type="Pfam" id="PF02913">
    <property type="entry name" value="FAD-oxidase_C"/>
    <property type="match status" value="1"/>
</dbReference>
<dbReference type="EMBL" id="CP001404">
    <property type="protein sequence ID" value="ACP49589.1"/>
    <property type="molecule type" value="Genomic_DNA"/>
</dbReference>
<dbReference type="InterPro" id="IPR036318">
    <property type="entry name" value="FAD-bd_PCMH-like_sf"/>
</dbReference>
<gene>
    <name evidence="9" type="ordered locus">YN1551_2671</name>
</gene>
<dbReference type="Gene3D" id="3.30.465.10">
    <property type="match status" value="1"/>
</dbReference>
<name>C3NLN6_SACI1</name>
<keyword evidence="4" id="KW-0274">FAD</keyword>